<protein>
    <recommendedName>
        <fullName evidence="1">SH3 fold domain-containing protein</fullName>
    </recommendedName>
</protein>
<evidence type="ECO:0000313" key="2">
    <source>
        <dbReference type="EMBL" id="QAU04156.1"/>
    </source>
</evidence>
<dbReference type="RefSeq" id="YP_009843103.1">
    <property type="nucleotide sequence ID" value="NC_048747.1"/>
</dbReference>
<keyword evidence="3" id="KW-1185">Reference proteome</keyword>
<dbReference type="Proteomes" id="UP000320660">
    <property type="component" value="Segment"/>
</dbReference>
<dbReference type="Pfam" id="PF20287">
    <property type="entry name" value="SH3DP"/>
    <property type="match status" value="1"/>
</dbReference>
<feature type="domain" description="SH3 fold" evidence="1">
    <location>
        <begin position="8"/>
        <end position="127"/>
    </location>
</feature>
<dbReference type="EMBL" id="MK368614">
    <property type="protein sequence ID" value="QAU04156.1"/>
    <property type="molecule type" value="Genomic_DNA"/>
</dbReference>
<sequence length="135" mass="15251">MIYNIGDEDRISFRIVESGLMNSSFEGVTYQGTVSYAVALQLTKDINIKHQNLRAYFKGDYPNAINPSDYKYLLVKHLNGKVEAIGEPWIVKNSLKVVNVQSKVITISNWSAWFNDPIEDLLTSLGATYTISDKE</sequence>
<dbReference type="GeneID" id="55613586"/>
<dbReference type="KEGG" id="vg:55613586"/>
<accession>A0A513PW44</accession>
<reference evidence="2 3" key="1">
    <citation type="submission" date="2019-01" db="EMBL/GenBank/DDBJ databases">
        <authorList>
            <person name="Le T.S."/>
            <person name="Kurtboke I."/>
        </authorList>
    </citation>
    <scope>NUCLEOTIDE SEQUENCE [LARGE SCALE GENOMIC DNA]</scope>
</reference>
<organism evidence="2 3">
    <name type="scientific">Vibrio phage 2 TSL-2019</name>
    <dbReference type="NCBI Taxonomy" id="2508172"/>
    <lineage>
        <taxon>Viruses</taxon>
        <taxon>Duplodnaviria</taxon>
        <taxon>Heunggongvirae</taxon>
        <taxon>Uroviricota</taxon>
        <taxon>Caudoviricetes</taxon>
        <taxon>Chimalliviridae</taxon>
        <taxon>Gorgonvirinae</taxon>
        <taxon>Aphroditevirus</taxon>
        <taxon>Aphroditevirus av2TSL2019</taxon>
    </lineage>
</organism>
<proteinExistence type="predicted"/>
<dbReference type="InterPro" id="IPR046907">
    <property type="entry name" value="SH3DP"/>
</dbReference>
<evidence type="ECO:0000259" key="1">
    <source>
        <dbReference type="Pfam" id="PF20287"/>
    </source>
</evidence>
<name>A0A513PW44_9CAUD</name>
<evidence type="ECO:0000313" key="3">
    <source>
        <dbReference type="Proteomes" id="UP000320660"/>
    </source>
</evidence>